<dbReference type="SUPFAM" id="SSF50475">
    <property type="entry name" value="FMN-binding split barrel"/>
    <property type="match status" value="1"/>
</dbReference>
<dbReference type="EMBL" id="SJZF01000011">
    <property type="protein sequence ID" value="TFU26212.1"/>
    <property type="molecule type" value="Genomic_DNA"/>
</dbReference>
<dbReference type="Gene3D" id="2.30.110.10">
    <property type="entry name" value="Electron Transport, Fmn-binding Protein, Chain A"/>
    <property type="match status" value="1"/>
</dbReference>
<accession>A0A4Y9FBJ0</accession>
<dbReference type="PANTHER" id="PTHR43567">
    <property type="entry name" value="FLAVOREDOXIN-RELATED-RELATED"/>
    <property type="match status" value="1"/>
</dbReference>
<dbReference type="InterPro" id="IPR012349">
    <property type="entry name" value="Split_barrel_FMN-bd"/>
</dbReference>
<dbReference type="AlphaFoldDB" id="A0A4Y9FBJ0"/>
<dbReference type="GO" id="GO:0010181">
    <property type="term" value="F:FMN binding"/>
    <property type="evidence" value="ECO:0007669"/>
    <property type="project" value="InterPro"/>
</dbReference>
<dbReference type="RefSeq" id="WP_135260325.1">
    <property type="nucleotide sequence ID" value="NZ_SJZF01000011.1"/>
</dbReference>
<keyword evidence="4" id="KW-1133">Transmembrane helix</keyword>
<keyword evidence="2" id="KW-0285">Flavoprotein</keyword>
<gene>
    <name evidence="6" type="ORF">E0687_07430</name>
</gene>
<evidence type="ECO:0000256" key="3">
    <source>
        <dbReference type="ARBA" id="ARBA00038054"/>
    </source>
</evidence>
<dbReference type="Proteomes" id="UP000297668">
    <property type="component" value="Unassembled WGS sequence"/>
</dbReference>
<feature type="transmembrane region" description="Helical" evidence="4">
    <location>
        <begin position="12"/>
        <end position="34"/>
    </location>
</feature>
<dbReference type="InterPro" id="IPR002563">
    <property type="entry name" value="Flavin_Rdtase-like_dom"/>
</dbReference>
<proteinExistence type="inferred from homology"/>
<comment type="cofactor">
    <cofactor evidence="1">
        <name>FMN</name>
        <dbReference type="ChEBI" id="CHEBI:58210"/>
    </cofactor>
</comment>
<reference evidence="6 7" key="1">
    <citation type="submission" date="2019-03" db="EMBL/GenBank/DDBJ databases">
        <title>Thermus tengchongensis species for the arsenic transformation mechanism.</title>
        <authorList>
            <person name="Yuan G.C."/>
        </authorList>
    </citation>
    <scope>NUCLEOTIDE SEQUENCE [LARGE SCALE GENOMIC DNA]</scope>
    <source>
        <strain evidence="6 7">15W</strain>
    </source>
</reference>
<sequence>MEQETPQAPYRAFFYPMRLALLCVGENFMPLAWWTPVSKKPFRFLFAMDRENHTLTLLRELGEAALAFLPWEARGWVVRSGYLSGRKVRKAERLGVALRPARKLEHTQVPEGALAVYELKVSELPLEGDHALFLGEVVHVEGSQEAKERPILFLGFRDFATLGERWRFRP</sequence>
<evidence type="ECO:0000256" key="2">
    <source>
        <dbReference type="ARBA" id="ARBA00022630"/>
    </source>
</evidence>
<keyword evidence="4" id="KW-0812">Transmembrane</keyword>
<dbReference type="GO" id="GO:0016646">
    <property type="term" value="F:oxidoreductase activity, acting on the CH-NH group of donors, NAD or NADP as acceptor"/>
    <property type="evidence" value="ECO:0007669"/>
    <property type="project" value="UniProtKB-ARBA"/>
</dbReference>
<evidence type="ECO:0000313" key="6">
    <source>
        <dbReference type="EMBL" id="TFU26212.1"/>
    </source>
</evidence>
<evidence type="ECO:0000259" key="5">
    <source>
        <dbReference type="SMART" id="SM00903"/>
    </source>
</evidence>
<evidence type="ECO:0000313" key="7">
    <source>
        <dbReference type="Proteomes" id="UP000297668"/>
    </source>
</evidence>
<comment type="similarity">
    <text evidence="3">Belongs to the flavoredoxin family.</text>
</comment>
<feature type="domain" description="Flavin reductase like" evidence="5">
    <location>
        <begin position="12"/>
        <end position="160"/>
    </location>
</feature>
<keyword evidence="4" id="KW-0472">Membrane</keyword>
<dbReference type="Pfam" id="PF01613">
    <property type="entry name" value="Flavin_Reduct"/>
    <property type="match status" value="1"/>
</dbReference>
<dbReference type="InterPro" id="IPR052174">
    <property type="entry name" value="Flavoredoxin"/>
</dbReference>
<dbReference type="SMART" id="SM00903">
    <property type="entry name" value="Flavin_Reduct"/>
    <property type="match status" value="1"/>
</dbReference>
<evidence type="ECO:0000256" key="1">
    <source>
        <dbReference type="ARBA" id="ARBA00001917"/>
    </source>
</evidence>
<name>A0A4Y9FBJ0_9DEIN</name>
<organism evidence="6 7">
    <name type="scientific">Thermus tengchongensis</name>
    <dbReference type="NCBI Taxonomy" id="1214928"/>
    <lineage>
        <taxon>Bacteria</taxon>
        <taxon>Thermotogati</taxon>
        <taxon>Deinococcota</taxon>
        <taxon>Deinococci</taxon>
        <taxon>Thermales</taxon>
        <taxon>Thermaceae</taxon>
        <taxon>Thermus</taxon>
    </lineage>
</organism>
<dbReference type="PANTHER" id="PTHR43567:SF1">
    <property type="entry name" value="FLAVOREDOXIN"/>
    <property type="match status" value="1"/>
</dbReference>
<protein>
    <submittedName>
        <fullName evidence="6">Flavin reductase family protein</fullName>
    </submittedName>
</protein>
<evidence type="ECO:0000256" key="4">
    <source>
        <dbReference type="SAM" id="Phobius"/>
    </source>
</evidence>
<comment type="caution">
    <text evidence="6">The sequence shown here is derived from an EMBL/GenBank/DDBJ whole genome shotgun (WGS) entry which is preliminary data.</text>
</comment>